<evidence type="ECO:0000313" key="1">
    <source>
        <dbReference type="EMBL" id="GJE02818.1"/>
    </source>
</evidence>
<comment type="caution">
    <text evidence="1">The sequence shown here is derived from an EMBL/GenBank/DDBJ whole genome shotgun (WGS) entry which is preliminary data.</text>
</comment>
<name>A0ABQ4SK74_9HYPH</name>
<reference evidence="1" key="1">
    <citation type="journal article" date="2021" name="Front. Microbiol.">
        <title>Comprehensive Comparative Genomics and Phenotyping of Methylobacterium Species.</title>
        <authorList>
            <person name="Alessa O."/>
            <person name="Ogura Y."/>
            <person name="Fujitani Y."/>
            <person name="Takami H."/>
            <person name="Hayashi T."/>
            <person name="Sahin N."/>
            <person name="Tani A."/>
        </authorList>
    </citation>
    <scope>NUCLEOTIDE SEQUENCE</scope>
    <source>
        <strain evidence="1">DSM 17168</strain>
    </source>
</reference>
<evidence type="ECO:0000313" key="2">
    <source>
        <dbReference type="Proteomes" id="UP001055153"/>
    </source>
</evidence>
<gene>
    <name evidence="1" type="ORF">GMJLKIPL_4767</name>
</gene>
<sequence length="134" mass="15473">MNINLPPDLASSFVFVRIDDATGEVTISDDGGQTFKNLHSVAQLDALFKPLLDVGQYDPLSMNTPQNKFVLRHIVEYYRPDLLQHRSFDRALNGYILQSQTEIKWRRAMQLKTSRYERWDCLAESLIDLLDSNP</sequence>
<dbReference type="EMBL" id="BPQQ01000061">
    <property type="protein sequence ID" value="GJE02818.1"/>
    <property type="molecule type" value="Genomic_DNA"/>
</dbReference>
<accession>A0ABQ4SK74</accession>
<dbReference type="Proteomes" id="UP001055153">
    <property type="component" value="Unassembled WGS sequence"/>
</dbReference>
<keyword evidence="2" id="KW-1185">Reference proteome</keyword>
<organism evidence="1 2">
    <name type="scientific">Methylobacterium isbiliense</name>
    <dbReference type="NCBI Taxonomy" id="315478"/>
    <lineage>
        <taxon>Bacteria</taxon>
        <taxon>Pseudomonadati</taxon>
        <taxon>Pseudomonadota</taxon>
        <taxon>Alphaproteobacteria</taxon>
        <taxon>Hyphomicrobiales</taxon>
        <taxon>Methylobacteriaceae</taxon>
        <taxon>Methylobacterium</taxon>
    </lineage>
</organism>
<dbReference type="RefSeq" id="WP_238240028.1">
    <property type="nucleotide sequence ID" value="NZ_BPQQ01000061.1"/>
</dbReference>
<proteinExistence type="predicted"/>
<protein>
    <submittedName>
        <fullName evidence="1">Uncharacterized protein</fullName>
    </submittedName>
</protein>
<reference evidence="1" key="2">
    <citation type="submission" date="2021-08" db="EMBL/GenBank/DDBJ databases">
        <authorList>
            <person name="Tani A."/>
            <person name="Ola A."/>
            <person name="Ogura Y."/>
            <person name="Katsura K."/>
            <person name="Hayashi T."/>
        </authorList>
    </citation>
    <scope>NUCLEOTIDE SEQUENCE</scope>
    <source>
        <strain evidence="1">DSM 17168</strain>
    </source>
</reference>